<dbReference type="InterPro" id="IPR055301">
    <property type="entry name" value="Lea14-like_2"/>
</dbReference>
<dbReference type="Pfam" id="PF03168">
    <property type="entry name" value="LEA_2"/>
    <property type="match status" value="1"/>
</dbReference>
<keyword evidence="1" id="KW-1133">Transmembrane helix</keyword>
<dbReference type="FunCoup" id="A0A059A183">
    <property type="interactions" value="19"/>
</dbReference>
<feature type="transmembrane region" description="Helical" evidence="1">
    <location>
        <begin position="25"/>
        <end position="48"/>
    </location>
</feature>
<dbReference type="AlphaFoldDB" id="A0A059A183"/>
<evidence type="ECO:0000259" key="2">
    <source>
        <dbReference type="Pfam" id="PF03168"/>
    </source>
</evidence>
<dbReference type="InParanoid" id="A0A059A183"/>
<dbReference type="InterPro" id="IPR004864">
    <property type="entry name" value="LEA_2"/>
</dbReference>
<sequence length="206" mass="22272">MDVESAPKFAKPTAPPKPRHGCRNACIALVVILVLIVVLIVILAFTVFKAKHPVTTVNSTKVRSLKASVSIAPLGLNLNVTLDLDISVKNPNKVGFKYEDSTCLLNYRGEQVGEVPIPADEIGADQTKEMNLTLTVLANRFLSNSQAYSDFLSGVLPLNTYTKMSGKVTIMGLFKVHVVATTSCALSVYVSNSTVGNQQCKYKTKL</sequence>
<dbReference type="PANTHER" id="PTHR31852">
    <property type="entry name" value="LATE EMBRYOGENESIS ABUNDANT (LEA) HYDROXYPROLINE-RICH GLYCOPROTEIN FAMILY"/>
    <property type="match status" value="1"/>
</dbReference>
<accession>A0A059A183</accession>
<evidence type="ECO:0000256" key="1">
    <source>
        <dbReference type="SAM" id="Phobius"/>
    </source>
</evidence>
<dbReference type="SUPFAM" id="SSF117070">
    <property type="entry name" value="LEA14-like"/>
    <property type="match status" value="1"/>
</dbReference>
<dbReference type="eggNOG" id="ENOG502RZ37">
    <property type="taxonomic scope" value="Eukaryota"/>
</dbReference>
<name>A0A059A183_EUCGR</name>
<keyword evidence="1" id="KW-0472">Membrane</keyword>
<feature type="domain" description="Late embryogenesis abundant protein LEA-2 subgroup" evidence="2">
    <location>
        <begin position="86"/>
        <end position="178"/>
    </location>
</feature>
<dbReference type="OrthoDB" id="1929523at2759"/>
<gene>
    <name evidence="3" type="ORF">EUGRSUZ_K01312</name>
</gene>
<dbReference type="STRING" id="71139.A0A059A183"/>
<reference evidence="3" key="1">
    <citation type="submission" date="2013-07" db="EMBL/GenBank/DDBJ databases">
        <title>The genome of Eucalyptus grandis.</title>
        <authorList>
            <person name="Schmutz J."/>
            <person name="Hayes R."/>
            <person name="Myburg A."/>
            <person name="Tuskan G."/>
            <person name="Grattapaglia D."/>
            <person name="Rokhsar D.S."/>
        </authorList>
    </citation>
    <scope>NUCLEOTIDE SEQUENCE</scope>
    <source>
        <tissue evidence="3">Leaf extractions</tissue>
    </source>
</reference>
<proteinExistence type="predicted"/>
<dbReference type="Gramene" id="KCW47563">
    <property type="protein sequence ID" value="KCW47563"/>
    <property type="gene ID" value="EUGRSUZ_K01312"/>
</dbReference>
<dbReference type="Gene3D" id="2.60.40.1820">
    <property type="match status" value="1"/>
</dbReference>
<evidence type="ECO:0000313" key="3">
    <source>
        <dbReference type="EMBL" id="KCW47563.1"/>
    </source>
</evidence>
<keyword evidence="1" id="KW-0812">Transmembrane</keyword>
<dbReference type="OMA" id="ADMETQP"/>
<dbReference type="KEGG" id="egr:104425142"/>
<organism evidence="3">
    <name type="scientific">Eucalyptus grandis</name>
    <name type="common">Flooded gum</name>
    <dbReference type="NCBI Taxonomy" id="71139"/>
    <lineage>
        <taxon>Eukaryota</taxon>
        <taxon>Viridiplantae</taxon>
        <taxon>Streptophyta</taxon>
        <taxon>Embryophyta</taxon>
        <taxon>Tracheophyta</taxon>
        <taxon>Spermatophyta</taxon>
        <taxon>Magnoliopsida</taxon>
        <taxon>eudicotyledons</taxon>
        <taxon>Gunneridae</taxon>
        <taxon>Pentapetalae</taxon>
        <taxon>rosids</taxon>
        <taxon>malvids</taxon>
        <taxon>Myrtales</taxon>
        <taxon>Myrtaceae</taxon>
        <taxon>Myrtoideae</taxon>
        <taxon>Eucalypteae</taxon>
        <taxon>Eucalyptus</taxon>
    </lineage>
</organism>
<dbReference type="EMBL" id="KK198763">
    <property type="protein sequence ID" value="KCW47563.1"/>
    <property type="molecule type" value="Genomic_DNA"/>
</dbReference>
<protein>
    <recommendedName>
        <fullName evidence="2">Late embryogenesis abundant protein LEA-2 subgroup domain-containing protein</fullName>
    </recommendedName>
</protein>